<evidence type="ECO:0000259" key="6">
    <source>
        <dbReference type="Pfam" id="PF13515"/>
    </source>
</evidence>
<feature type="domain" description="Integral membrane bound transporter" evidence="6">
    <location>
        <begin position="222"/>
        <end position="346"/>
    </location>
</feature>
<keyword evidence="8" id="KW-1185">Reference proteome</keyword>
<evidence type="ECO:0000256" key="5">
    <source>
        <dbReference type="SAM" id="Phobius"/>
    </source>
</evidence>
<comment type="subcellular location">
    <subcellularLocation>
        <location evidence="1">Membrane</location>
        <topology evidence="1">Multi-pass membrane protein</topology>
    </subcellularLocation>
</comment>
<dbReference type="RefSeq" id="WP_301812539.1">
    <property type="nucleotide sequence ID" value="NZ_JAUJZH010000015.1"/>
</dbReference>
<dbReference type="Pfam" id="PF13515">
    <property type="entry name" value="FUSC_2"/>
    <property type="match status" value="1"/>
</dbReference>
<keyword evidence="3 5" id="KW-1133">Transmembrane helix</keyword>
<dbReference type="Proteomes" id="UP001169027">
    <property type="component" value="Unassembled WGS sequence"/>
</dbReference>
<reference evidence="7" key="1">
    <citation type="submission" date="2023-06" db="EMBL/GenBank/DDBJ databases">
        <authorList>
            <person name="Jiang Y."/>
            <person name="Liu Q."/>
        </authorList>
    </citation>
    <scope>NUCLEOTIDE SEQUENCE</scope>
    <source>
        <strain evidence="7">CGMCC 1.12090</strain>
    </source>
</reference>
<evidence type="ECO:0000313" key="8">
    <source>
        <dbReference type="Proteomes" id="UP001169027"/>
    </source>
</evidence>
<accession>A0ABT8S976</accession>
<gene>
    <name evidence="7" type="ORF">Q2T77_21035</name>
</gene>
<evidence type="ECO:0000313" key="7">
    <source>
        <dbReference type="EMBL" id="MDO1534782.1"/>
    </source>
</evidence>
<evidence type="ECO:0000256" key="3">
    <source>
        <dbReference type="ARBA" id="ARBA00022989"/>
    </source>
</evidence>
<comment type="caution">
    <text evidence="7">The sequence shown here is derived from an EMBL/GenBank/DDBJ whole genome shotgun (WGS) entry which is preliminary data.</text>
</comment>
<feature type="transmembrane region" description="Helical" evidence="5">
    <location>
        <begin position="142"/>
        <end position="159"/>
    </location>
</feature>
<evidence type="ECO:0000256" key="1">
    <source>
        <dbReference type="ARBA" id="ARBA00004141"/>
    </source>
</evidence>
<dbReference type="EMBL" id="JAUKVY010000015">
    <property type="protein sequence ID" value="MDO1534782.1"/>
    <property type="molecule type" value="Genomic_DNA"/>
</dbReference>
<dbReference type="InterPro" id="IPR049453">
    <property type="entry name" value="Memb_transporter_dom"/>
</dbReference>
<feature type="transmembrane region" description="Helical" evidence="5">
    <location>
        <begin position="165"/>
        <end position="183"/>
    </location>
</feature>
<keyword evidence="2 5" id="KW-0812">Transmembrane</keyword>
<evidence type="ECO:0000256" key="2">
    <source>
        <dbReference type="ARBA" id="ARBA00022692"/>
    </source>
</evidence>
<name>A0ABT8S976_9BURK</name>
<proteinExistence type="predicted"/>
<organism evidence="7 8">
    <name type="scientific">Variovorax ginsengisoli</name>
    <dbReference type="NCBI Taxonomy" id="363844"/>
    <lineage>
        <taxon>Bacteria</taxon>
        <taxon>Pseudomonadati</taxon>
        <taxon>Pseudomonadota</taxon>
        <taxon>Betaproteobacteria</taxon>
        <taxon>Burkholderiales</taxon>
        <taxon>Comamonadaceae</taxon>
        <taxon>Variovorax</taxon>
    </lineage>
</organism>
<sequence>MHAPHALDLVRTRRASLRRLLTPARLRESFAVARPPSLRNAAVAGMQTSLAVLIAVAATHQSPWAHMEGFPALGALAALFGRFAPAGRRMSVVLLSGLLLVASVGVLSLASIAGATPATMLICLALLAGALTWFTNHWGLGGPGAVIFVFAACAAVGPVDAWRTVVERVLFTAAGAAVAWCICRATDRLRSDAPMAAAPGSERPLLHQWNAAGRIALCAASAALLALAAGWPHPAWAAIGATAVLQGSHLHITMHRAVQRTVGTVIGAALAWGILANQPTFWPLLAAVIVLQFITELVIGFNYVFGLICVTPMALLMTSLAAPSASAGMPMARVLDTVLGALVGIAFALVFSTLDDRAHLAAHHENARAG</sequence>
<feature type="transmembrane region" description="Helical" evidence="5">
    <location>
        <begin position="265"/>
        <end position="294"/>
    </location>
</feature>
<protein>
    <submittedName>
        <fullName evidence="7">FUSC family protein</fullName>
    </submittedName>
</protein>
<feature type="transmembrane region" description="Helical" evidence="5">
    <location>
        <begin position="211"/>
        <end position="229"/>
    </location>
</feature>
<feature type="transmembrane region" description="Helical" evidence="5">
    <location>
        <begin position="92"/>
        <end position="112"/>
    </location>
</feature>
<feature type="transmembrane region" description="Helical" evidence="5">
    <location>
        <begin position="334"/>
        <end position="354"/>
    </location>
</feature>
<keyword evidence="4 5" id="KW-0472">Membrane</keyword>
<evidence type="ECO:0000256" key="4">
    <source>
        <dbReference type="ARBA" id="ARBA00023136"/>
    </source>
</evidence>
<feature type="transmembrane region" description="Helical" evidence="5">
    <location>
        <begin position="118"/>
        <end position="135"/>
    </location>
</feature>
<feature type="transmembrane region" description="Helical" evidence="5">
    <location>
        <begin position="300"/>
        <end position="322"/>
    </location>
</feature>